<feature type="compositionally biased region" description="Acidic residues" evidence="1">
    <location>
        <begin position="93"/>
        <end position="107"/>
    </location>
</feature>
<dbReference type="InterPro" id="IPR008889">
    <property type="entry name" value="VQ"/>
</dbReference>
<dbReference type="GO" id="GO:0005634">
    <property type="term" value="C:nucleus"/>
    <property type="evidence" value="ECO:0007669"/>
    <property type="project" value="TreeGrafter"/>
</dbReference>
<dbReference type="OrthoDB" id="693437at2759"/>
<dbReference type="Proteomes" id="UP000797356">
    <property type="component" value="Chromosome 1"/>
</dbReference>
<dbReference type="PANTHER" id="PTHR33143">
    <property type="entry name" value="F16F4.1 PROTEIN-RELATED"/>
    <property type="match status" value="1"/>
</dbReference>
<keyword evidence="4" id="KW-1185">Reference proteome</keyword>
<feature type="domain" description="VQ" evidence="2">
    <location>
        <begin position="20"/>
        <end position="45"/>
    </location>
</feature>
<dbReference type="Pfam" id="PF05678">
    <property type="entry name" value="VQ"/>
    <property type="match status" value="1"/>
</dbReference>
<dbReference type="PANTHER" id="PTHR33143:SF77">
    <property type="entry name" value="(WILD MALAYSIAN BANANA) HYPOTHETICAL PROTEIN"/>
    <property type="match status" value="1"/>
</dbReference>
<gene>
    <name evidence="3" type="ORF">COCNU_01G011690</name>
</gene>
<dbReference type="EMBL" id="CM017872">
    <property type="protein sequence ID" value="KAG1327235.1"/>
    <property type="molecule type" value="Genomic_DNA"/>
</dbReference>
<accession>A0A8K0MVA1</accession>
<proteinExistence type="predicted"/>
<comment type="caution">
    <text evidence="3">The sequence shown here is derived from an EMBL/GenBank/DDBJ whole genome shotgun (WGS) entry which is preliminary data.</text>
</comment>
<sequence length="160" mass="18082">MHDNSHAITKLKPKIRIVHIFAPEIIKTEPANFRELVQRLTGKPTKSTTAKKKTLPMTINGEALPRCKRFEVVGSQQENENSRGRDGVKRELELEEEEEEEEEEEDVVVEKELRVENNTGGFFQDLGEIDSFLQGLGDLPSLPLRSSHMDMVAEGTVPES</sequence>
<feature type="region of interest" description="Disordered" evidence="1">
    <location>
        <begin position="73"/>
        <end position="109"/>
    </location>
</feature>
<evidence type="ECO:0000256" key="1">
    <source>
        <dbReference type="SAM" id="MobiDB-lite"/>
    </source>
</evidence>
<dbReference type="AlphaFoldDB" id="A0A8K0MVA1"/>
<reference evidence="3" key="2">
    <citation type="submission" date="2019-07" db="EMBL/GenBank/DDBJ databases">
        <authorList>
            <person name="Yang Y."/>
            <person name="Bocs S."/>
            <person name="Baudouin L."/>
        </authorList>
    </citation>
    <scope>NUCLEOTIDE SEQUENCE</scope>
    <source>
        <tissue evidence="3">Spear leaf of Hainan Tall coconut</tissue>
    </source>
</reference>
<evidence type="ECO:0000313" key="3">
    <source>
        <dbReference type="EMBL" id="KAG1327235.1"/>
    </source>
</evidence>
<name>A0A8K0MVA1_COCNU</name>
<reference evidence="3" key="1">
    <citation type="journal article" date="2017" name="Gigascience">
        <title>The genome draft of coconut (Cocos nucifera).</title>
        <authorList>
            <person name="Xiao Y."/>
            <person name="Xu P."/>
            <person name="Fan H."/>
            <person name="Baudouin L."/>
            <person name="Xia W."/>
            <person name="Bocs S."/>
            <person name="Xu J."/>
            <person name="Li Q."/>
            <person name="Guo A."/>
            <person name="Zhou L."/>
            <person name="Li J."/>
            <person name="Wu Y."/>
            <person name="Ma Z."/>
            <person name="Armero A."/>
            <person name="Issali A.E."/>
            <person name="Liu N."/>
            <person name="Peng M."/>
            <person name="Yang Y."/>
        </authorList>
    </citation>
    <scope>NUCLEOTIDE SEQUENCE</scope>
    <source>
        <tissue evidence="3">Spear leaf of Hainan Tall coconut</tissue>
    </source>
</reference>
<organism evidence="3 4">
    <name type="scientific">Cocos nucifera</name>
    <name type="common">Coconut palm</name>
    <dbReference type="NCBI Taxonomy" id="13894"/>
    <lineage>
        <taxon>Eukaryota</taxon>
        <taxon>Viridiplantae</taxon>
        <taxon>Streptophyta</taxon>
        <taxon>Embryophyta</taxon>
        <taxon>Tracheophyta</taxon>
        <taxon>Spermatophyta</taxon>
        <taxon>Magnoliopsida</taxon>
        <taxon>Liliopsida</taxon>
        <taxon>Arecaceae</taxon>
        <taxon>Arecoideae</taxon>
        <taxon>Cocoseae</taxon>
        <taxon>Attaleinae</taxon>
        <taxon>Cocos</taxon>
    </lineage>
</organism>
<protein>
    <submittedName>
        <fullName evidence="3">VQ motif-containing protein 17-like</fullName>
    </submittedName>
</protein>
<dbReference type="InterPro" id="IPR039607">
    <property type="entry name" value="VQ_8/17/18/20/21/25"/>
</dbReference>
<evidence type="ECO:0000259" key="2">
    <source>
        <dbReference type="Pfam" id="PF05678"/>
    </source>
</evidence>
<evidence type="ECO:0000313" key="4">
    <source>
        <dbReference type="Proteomes" id="UP000797356"/>
    </source>
</evidence>
<feature type="compositionally biased region" description="Basic and acidic residues" evidence="1">
    <location>
        <begin position="80"/>
        <end position="92"/>
    </location>
</feature>